<accession>A0A0D0P713</accession>
<dbReference type="InterPro" id="IPR015943">
    <property type="entry name" value="WD40/YVTN_repeat-like_dom_sf"/>
</dbReference>
<dbReference type="Gene3D" id="2.130.10.10">
    <property type="entry name" value="YVTN repeat-like/Quinoprotein amine dehydrogenase"/>
    <property type="match status" value="1"/>
</dbReference>
<dbReference type="Proteomes" id="UP000032066">
    <property type="component" value="Unassembled WGS sequence"/>
</dbReference>
<dbReference type="OrthoDB" id="4513615at2"/>
<sequence>MTCHPRLSLAAATATGGRTVRVLDCAEGRLRELAALGVEPGPSRWGSATPPAVTWHPEEPLLVMADGNSLLRWTPDTLSESARRPAATAYRALAFSPDGRRLWASPSADGWELSDVVDPETGTTAPARRWDTGVGIHPSGELVATLASDQGATYCLFARPGDPGGDPAMRIQRQALILDVDGYGTPLFSADGRHLAVRGNAYVDSLDVFAFPSLRKVLSTRLAEDSAEEWPRHNLAWDARPGVLWIGTPTGSLLELDVEAQEATEHASPDGVPVAALAVTATGDLLVARADGEFVLLSARPAAPAVEPNDDVAVFLAETEEVPQEDDLEGHLAPTDGTRSWTGADLAAVTGTSPGDPTWLQLQAALNRARGVRAT</sequence>
<gene>
    <name evidence="1" type="ORF">TR51_06195</name>
</gene>
<protein>
    <submittedName>
        <fullName evidence="1">Uncharacterized protein</fullName>
    </submittedName>
</protein>
<dbReference type="SUPFAM" id="SSF101898">
    <property type="entry name" value="NHL repeat"/>
    <property type="match status" value="1"/>
</dbReference>
<dbReference type="EMBL" id="JXZB01000001">
    <property type="protein sequence ID" value="KIQ67356.1"/>
    <property type="molecule type" value="Genomic_DNA"/>
</dbReference>
<proteinExistence type="predicted"/>
<comment type="caution">
    <text evidence="1">The sequence shown here is derived from an EMBL/GenBank/DDBJ whole genome shotgun (WGS) entry which is preliminary data.</text>
</comment>
<keyword evidence="2" id="KW-1185">Reference proteome</keyword>
<dbReference type="PATRIC" id="fig|2064.6.peg.1354"/>
<evidence type="ECO:0000313" key="1">
    <source>
        <dbReference type="EMBL" id="KIQ67356.1"/>
    </source>
</evidence>
<evidence type="ECO:0000313" key="2">
    <source>
        <dbReference type="Proteomes" id="UP000032066"/>
    </source>
</evidence>
<reference evidence="1 2" key="1">
    <citation type="submission" date="2015-02" db="EMBL/GenBank/DDBJ databases">
        <title>Draft genome sequence of Kitasatospora griseola MF730-N6, a bafilomycin, terpentecin and satosporin producer.</title>
        <authorList>
            <person name="Arens J.C."/>
            <person name="Haltli B."/>
            <person name="Kerr R.G."/>
        </authorList>
    </citation>
    <scope>NUCLEOTIDE SEQUENCE [LARGE SCALE GENOMIC DNA]</scope>
    <source>
        <strain evidence="1 2">MF730-N6</strain>
    </source>
</reference>
<name>A0A0D0P713_KITGR</name>
<dbReference type="STRING" id="2064.TR51_06195"/>
<organism evidence="1 2">
    <name type="scientific">Kitasatospora griseola</name>
    <name type="common">Streptomyces griseolosporeus</name>
    <dbReference type="NCBI Taxonomy" id="2064"/>
    <lineage>
        <taxon>Bacteria</taxon>
        <taxon>Bacillati</taxon>
        <taxon>Actinomycetota</taxon>
        <taxon>Actinomycetes</taxon>
        <taxon>Kitasatosporales</taxon>
        <taxon>Streptomycetaceae</taxon>
        <taxon>Kitasatospora</taxon>
    </lineage>
</organism>
<dbReference type="AlphaFoldDB" id="A0A0D0P713"/>